<keyword evidence="2" id="KW-1185">Reference proteome</keyword>
<organism evidence="1 2">
    <name type="scientific">Amnibacterium kyonggiense</name>
    <dbReference type="NCBI Taxonomy" id="595671"/>
    <lineage>
        <taxon>Bacteria</taxon>
        <taxon>Bacillati</taxon>
        <taxon>Actinomycetota</taxon>
        <taxon>Actinomycetes</taxon>
        <taxon>Micrococcales</taxon>
        <taxon>Microbacteriaceae</taxon>
        <taxon>Amnibacterium</taxon>
    </lineage>
</organism>
<gene>
    <name evidence="1" type="ORF">CLV52_3376</name>
</gene>
<accession>A0A4V3EA55</accession>
<reference evidence="1 2" key="1">
    <citation type="submission" date="2019-03" db="EMBL/GenBank/DDBJ databases">
        <title>Genomic Encyclopedia of Archaeal and Bacterial Type Strains, Phase II (KMG-II): from individual species to whole genera.</title>
        <authorList>
            <person name="Goeker M."/>
        </authorList>
    </citation>
    <scope>NUCLEOTIDE SEQUENCE [LARGE SCALE GENOMIC DNA]</scope>
    <source>
        <strain evidence="1 2">DSM 24782</strain>
    </source>
</reference>
<protein>
    <submittedName>
        <fullName evidence="1">Uncharacterized protein</fullName>
    </submittedName>
</protein>
<dbReference type="EMBL" id="SOAM01000004">
    <property type="protein sequence ID" value="TDS74854.1"/>
    <property type="molecule type" value="Genomic_DNA"/>
</dbReference>
<sequence length="109" mass="11046">MTIAMTPPGPPADPAVSWRALESGLWVARRSGRHLGSVERGRRWTAAGPDGEPIGAFRSLREAQAAVADPQARPVPTGADAATPIVALAALGLAAVASASGWALTSLLA</sequence>
<proteinExistence type="predicted"/>
<dbReference type="Proteomes" id="UP000295344">
    <property type="component" value="Unassembled WGS sequence"/>
</dbReference>
<dbReference type="AlphaFoldDB" id="A0A4V3EA55"/>
<name>A0A4V3EA55_9MICO</name>
<evidence type="ECO:0000313" key="2">
    <source>
        <dbReference type="Proteomes" id="UP000295344"/>
    </source>
</evidence>
<dbReference type="RefSeq" id="WP_133767517.1">
    <property type="nucleotide sequence ID" value="NZ_BAAARP010000001.1"/>
</dbReference>
<dbReference type="OrthoDB" id="4978955at2"/>
<evidence type="ECO:0000313" key="1">
    <source>
        <dbReference type="EMBL" id="TDS74854.1"/>
    </source>
</evidence>
<comment type="caution">
    <text evidence="1">The sequence shown here is derived from an EMBL/GenBank/DDBJ whole genome shotgun (WGS) entry which is preliminary data.</text>
</comment>